<sequence length="96" mass="10719">MIIKVYCSESEKSQIEKKALAAGFSTSKYLKRQAFADLHSRAMFVEMVSNMVGLIETDRLSPSVGDRLFKIAQDVLDGASLEDGRERVAQVCKFEV</sequence>
<dbReference type="InterPro" id="IPR053842">
    <property type="entry name" value="NikA-like"/>
</dbReference>
<comment type="caution">
    <text evidence="1">The sequence shown here is derived from an EMBL/GenBank/DDBJ whole genome shotgun (WGS) entry which is preliminary data.</text>
</comment>
<reference evidence="1 2" key="2">
    <citation type="submission" date="2018-06" db="EMBL/GenBank/DDBJ databases">
        <title>Metagenomic assembly of (sub)arctic Cyanobacteria and their associated microbiome from non-axenic cultures.</title>
        <authorList>
            <person name="Baurain D."/>
        </authorList>
    </citation>
    <scope>NUCLEOTIDE SEQUENCE [LARGE SCALE GENOMIC DNA]</scope>
    <source>
        <strain evidence="1">ULC129bin1</strain>
    </source>
</reference>
<protein>
    <submittedName>
        <fullName evidence="1">Uncharacterized protein</fullName>
    </submittedName>
</protein>
<evidence type="ECO:0000313" key="1">
    <source>
        <dbReference type="EMBL" id="PZO20393.1"/>
    </source>
</evidence>
<proteinExistence type="predicted"/>
<dbReference type="AlphaFoldDB" id="A0A2W4UHG3"/>
<organism evidence="1 2">
    <name type="scientific">Leptolyngbya foveolarum</name>
    <dbReference type="NCBI Taxonomy" id="47253"/>
    <lineage>
        <taxon>Bacteria</taxon>
        <taxon>Bacillati</taxon>
        <taxon>Cyanobacteriota</taxon>
        <taxon>Cyanophyceae</taxon>
        <taxon>Leptolyngbyales</taxon>
        <taxon>Leptolyngbyaceae</taxon>
        <taxon>Leptolyngbya group</taxon>
        <taxon>Leptolyngbya</taxon>
    </lineage>
</organism>
<name>A0A2W4UHG3_9CYAN</name>
<dbReference type="EMBL" id="QBMC01000030">
    <property type="protein sequence ID" value="PZO20393.1"/>
    <property type="molecule type" value="Genomic_DNA"/>
</dbReference>
<dbReference type="Pfam" id="PF21983">
    <property type="entry name" value="NikA-like"/>
    <property type="match status" value="1"/>
</dbReference>
<gene>
    <name evidence="1" type="ORF">DCF25_06720</name>
</gene>
<accession>A0A2W4UHG3</accession>
<reference evidence="2" key="1">
    <citation type="submission" date="2018-04" db="EMBL/GenBank/DDBJ databases">
        <authorList>
            <person name="Cornet L."/>
        </authorList>
    </citation>
    <scope>NUCLEOTIDE SEQUENCE [LARGE SCALE GENOMIC DNA]</scope>
</reference>
<dbReference type="Proteomes" id="UP000249354">
    <property type="component" value="Unassembled WGS sequence"/>
</dbReference>
<evidence type="ECO:0000313" key="2">
    <source>
        <dbReference type="Proteomes" id="UP000249354"/>
    </source>
</evidence>